<keyword evidence="3 7" id="KW-0813">Transport</keyword>
<dbReference type="GO" id="GO:0005886">
    <property type="term" value="C:plasma membrane"/>
    <property type="evidence" value="ECO:0007669"/>
    <property type="project" value="TreeGrafter"/>
</dbReference>
<evidence type="ECO:0000256" key="6">
    <source>
        <dbReference type="ARBA" id="ARBA00023136"/>
    </source>
</evidence>
<keyword evidence="4 7" id="KW-0812">Transmembrane</keyword>
<evidence type="ECO:0000256" key="4">
    <source>
        <dbReference type="ARBA" id="ARBA00022692"/>
    </source>
</evidence>
<gene>
    <name evidence="9" type="ORF">AYI68_g4714</name>
</gene>
<dbReference type="Pfam" id="PF00230">
    <property type="entry name" value="MIP"/>
    <property type="match status" value="1"/>
</dbReference>
<dbReference type="EMBL" id="LSSL01002690">
    <property type="protein sequence ID" value="OLY81185.1"/>
    <property type="molecule type" value="Genomic_DNA"/>
</dbReference>
<dbReference type="PANTHER" id="PTHR43829:SF9">
    <property type="entry name" value="AQUAPORIN-9"/>
    <property type="match status" value="1"/>
</dbReference>
<feature type="transmembrane region" description="Helical" evidence="8">
    <location>
        <begin position="118"/>
        <end position="137"/>
    </location>
</feature>
<sequence>MSEESKPVHRDPESGQFEQPNKERMFGFYELRYRFRHYLAEYFGTLLLIFFGNTVVALTVFNPELQPESWLLITIAWGLAVTMGLYVSMGNSGGHLNSAVTISAAVYGKFPWRRVPGYILSQILGALTGAALTYAIYRARFDPFDGGVRTVSGPTATGGIFCTYPDPLNTRWDSFFTEMFLTAVLVFVIQGFFDPKMTPAKGFEPVAVGLLVTVIGMAAGRQTGYAINPARDFGPRVFTAIAGWGSAPFTASGHYFWIPIVAPIVGAVLGQGAYELAIIPNQD</sequence>
<evidence type="ECO:0000256" key="2">
    <source>
        <dbReference type="ARBA" id="ARBA00006175"/>
    </source>
</evidence>
<reference evidence="9 10" key="1">
    <citation type="journal article" date="2016" name="Mol. Biol. Evol.">
        <title>Genome-Wide Survey of Gut Fungi (Harpellales) Reveals the First Horizontally Transferred Ubiquitin Gene from a Mosquito Host.</title>
        <authorList>
            <person name="Wang Y."/>
            <person name="White M.M."/>
            <person name="Kvist S."/>
            <person name="Moncalvo J.M."/>
        </authorList>
    </citation>
    <scope>NUCLEOTIDE SEQUENCE [LARGE SCALE GENOMIC DNA]</scope>
    <source>
        <strain evidence="9 10">ALG-7-W6</strain>
    </source>
</reference>
<accession>A0A1R0GWF6</accession>
<dbReference type="InterPro" id="IPR023271">
    <property type="entry name" value="Aquaporin-like"/>
</dbReference>
<dbReference type="Proteomes" id="UP000187455">
    <property type="component" value="Unassembled WGS sequence"/>
</dbReference>
<dbReference type="AlphaFoldDB" id="A0A1R0GWF6"/>
<comment type="subcellular location">
    <subcellularLocation>
        <location evidence="1">Membrane</location>
        <topology evidence="1">Multi-pass membrane protein</topology>
    </subcellularLocation>
</comment>
<evidence type="ECO:0000313" key="9">
    <source>
        <dbReference type="EMBL" id="OLY81185.1"/>
    </source>
</evidence>
<organism evidence="9 10">
    <name type="scientific">Smittium mucronatum</name>
    <dbReference type="NCBI Taxonomy" id="133383"/>
    <lineage>
        <taxon>Eukaryota</taxon>
        <taxon>Fungi</taxon>
        <taxon>Fungi incertae sedis</taxon>
        <taxon>Zoopagomycota</taxon>
        <taxon>Kickxellomycotina</taxon>
        <taxon>Harpellomycetes</taxon>
        <taxon>Harpellales</taxon>
        <taxon>Legeriomycetaceae</taxon>
        <taxon>Smittium</taxon>
    </lineage>
</organism>
<protein>
    <submittedName>
        <fullName evidence="9">Aquaporin-3</fullName>
    </submittedName>
</protein>
<evidence type="ECO:0000256" key="3">
    <source>
        <dbReference type="ARBA" id="ARBA00022448"/>
    </source>
</evidence>
<dbReference type="Gene3D" id="1.20.1080.10">
    <property type="entry name" value="Glycerol uptake facilitator protein"/>
    <property type="match status" value="1"/>
</dbReference>
<dbReference type="NCBIfam" id="TIGR00861">
    <property type="entry name" value="MIP"/>
    <property type="match status" value="1"/>
</dbReference>
<evidence type="ECO:0000256" key="7">
    <source>
        <dbReference type="RuleBase" id="RU000477"/>
    </source>
</evidence>
<feature type="transmembrane region" description="Helical" evidence="8">
    <location>
        <begin position="42"/>
        <end position="63"/>
    </location>
</feature>
<dbReference type="GO" id="GO:0015254">
    <property type="term" value="F:glycerol channel activity"/>
    <property type="evidence" value="ECO:0007669"/>
    <property type="project" value="TreeGrafter"/>
</dbReference>
<keyword evidence="6 8" id="KW-0472">Membrane</keyword>
<keyword evidence="10" id="KW-1185">Reference proteome</keyword>
<comment type="similarity">
    <text evidence="2 7">Belongs to the MIP/aquaporin (TC 1.A.8) family.</text>
</comment>
<feature type="transmembrane region" description="Helical" evidence="8">
    <location>
        <begin position="175"/>
        <end position="193"/>
    </location>
</feature>
<proteinExistence type="inferred from homology"/>
<dbReference type="OrthoDB" id="3222at2759"/>
<dbReference type="PRINTS" id="PR00783">
    <property type="entry name" value="MINTRINSICP"/>
</dbReference>
<evidence type="ECO:0000256" key="5">
    <source>
        <dbReference type="ARBA" id="ARBA00022989"/>
    </source>
</evidence>
<evidence type="ECO:0000256" key="8">
    <source>
        <dbReference type="SAM" id="Phobius"/>
    </source>
</evidence>
<comment type="caution">
    <text evidence="9">The sequence shown here is derived from an EMBL/GenBank/DDBJ whole genome shotgun (WGS) entry which is preliminary data.</text>
</comment>
<dbReference type="STRING" id="133383.A0A1R0GWF6"/>
<dbReference type="CDD" id="cd00333">
    <property type="entry name" value="MIP"/>
    <property type="match status" value="1"/>
</dbReference>
<feature type="transmembrane region" description="Helical" evidence="8">
    <location>
        <begin position="69"/>
        <end position="87"/>
    </location>
</feature>
<keyword evidence="5 8" id="KW-1133">Transmembrane helix</keyword>
<dbReference type="InterPro" id="IPR050363">
    <property type="entry name" value="MIP/Aquaporin"/>
</dbReference>
<evidence type="ECO:0000256" key="1">
    <source>
        <dbReference type="ARBA" id="ARBA00004141"/>
    </source>
</evidence>
<evidence type="ECO:0000313" key="10">
    <source>
        <dbReference type="Proteomes" id="UP000187455"/>
    </source>
</evidence>
<dbReference type="SUPFAM" id="SSF81338">
    <property type="entry name" value="Aquaporin-like"/>
    <property type="match status" value="1"/>
</dbReference>
<name>A0A1R0GWF6_9FUNG</name>
<dbReference type="InterPro" id="IPR000425">
    <property type="entry name" value="MIP"/>
</dbReference>
<dbReference type="GO" id="GO:0015250">
    <property type="term" value="F:water channel activity"/>
    <property type="evidence" value="ECO:0007669"/>
    <property type="project" value="TreeGrafter"/>
</dbReference>
<dbReference type="PANTHER" id="PTHR43829">
    <property type="entry name" value="AQUAPORIN OR AQUAGLYCEROPORIN RELATED"/>
    <property type="match status" value="1"/>
</dbReference>